<dbReference type="AlphaFoldDB" id="A0A1M6T558"/>
<dbReference type="InterPro" id="IPR036582">
    <property type="entry name" value="Mao_N_sf"/>
</dbReference>
<dbReference type="EMBL" id="FRAR01000015">
    <property type="protein sequence ID" value="SHK52074.1"/>
    <property type="molecule type" value="Genomic_DNA"/>
</dbReference>
<proteinExistence type="predicted"/>
<evidence type="ECO:0000256" key="1">
    <source>
        <dbReference type="SAM" id="SignalP"/>
    </source>
</evidence>
<accession>A0A1M6T558</accession>
<dbReference type="Pfam" id="PF07833">
    <property type="entry name" value="Cu_amine_oxidN1"/>
    <property type="match status" value="1"/>
</dbReference>
<feature type="domain" description="Copper amine oxidase-like N-terminal" evidence="2">
    <location>
        <begin position="256"/>
        <end position="363"/>
    </location>
</feature>
<organism evidence="3 4">
    <name type="scientific">Desulforamulus aeronauticus DSM 10349</name>
    <dbReference type="NCBI Taxonomy" id="1121421"/>
    <lineage>
        <taxon>Bacteria</taxon>
        <taxon>Bacillati</taxon>
        <taxon>Bacillota</taxon>
        <taxon>Clostridia</taxon>
        <taxon>Eubacteriales</taxon>
        <taxon>Peptococcaceae</taxon>
        <taxon>Desulforamulus</taxon>
    </lineage>
</organism>
<dbReference type="InterPro" id="IPR012854">
    <property type="entry name" value="Cu_amine_oxidase-like_N"/>
</dbReference>
<reference evidence="4" key="1">
    <citation type="submission" date="2016-11" db="EMBL/GenBank/DDBJ databases">
        <authorList>
            <person name="Varghese N."/>
            <person name="Submissions S."/>
        </authorList>
    </citation>
    <scope>NUCLEOTIDE SEQUENCE [LARGE SCALE GENOMIC DNA]</scope>
    <source>
        <strain evidence="4">DSM 10349</strain>
    </source>
</reference>
<dbReference type="OrthoDB" id="268113at2"/>
<dbReference type="STRING" id="1121421.SAMN02745123_02179"/>
<dbReference type="Proteomes" id="UP000183997">
    <property type="component" value="Unassembled WGS sequence"/>
</dbReference>
<evidence type="ECO:0000259" key="2">
    <source>
        <dbReference type="Pfam" id="PF07833"/>
    </source>
</evidence>
<keyword evidence="1" id="KW-0732">Signal</keyword>
<feature type="signal peptide" evidence="1">
    <location>
        <begin position="1"/>
        <end position="24"/>
    </location>
</feature>
<dbReference type="Gene3D" id="3.30.457.10">
    <property type="entry name" value="Copper amine oxidase-like, N-terminal domain"/>
    <property type="match status" value="1"/>
</dbReference>
<evidence type="ECO:0000313" key="3">
    <source>
        <dbReference type="EMBL" id="SHK52074.1"/>
    </source>
</evidence>
<dbReference type="RefSeq" id="WP_072914159.1">
    <property type="nucleotide sequence ID" value="NZ_FRAR01000015.1"/>
</dbReference>
<sequence>MKRITGILLFLFTFSLLFTTSAFAYSKNNISRVVNILNNGQYYSIGEIRISEDSELNNDFKNGDIFSISLPAGVSWNPDTVVNYTYANVKLVSDRKLEITMKNCRDGVTDSIVLSGLQIKADSNVVGDIDLEIDGRDSAVTSSKITSNQILVQQKSEKYENEIVTILKVFDDFSALIARQNGEQYIVETEVPLGLWNLQKKPVVVLSPGSLFAGPGAYLQVPSGNKSLLIDVNQLNSKITDIQPSKPNVSNVLKVYVNGEPVSFDTEPIIEADVTLIPLRVIMEKLGVDVSYNDELRMITAKKDDKKIYLKIGDKTAKIDDRIVNLQVPAQIINSRTLVPLRFISESIGAKVDYNEQEHTISIQLVDIS</sequence>
<evidence type="ECO:0000313" key="4">
    <source>
        <dbReference type="Proteomes" id="UP000183997"/>
    </source>
</evidence>
<dbReference type="SUPFAM" id="SSF55383">
    <property type="entry name" value="Copper amine oxidase, domain N"/>
    <property type="match status" value="1"/>
</dbReference>
<protein>
    <submittedName>
        <fullName evidence="3">Copper amine oxidase N-terminal domain-containing protein</fullName>
    </submittedName>
</protein>
<feature type="chain" id="PRO_5013336905" evidence="1">
    <location>
        <begin position="25"/>
        <end position="369"/>
    </location>
</feature>
<name>A0A1M6T558_9FIRM</name>
<keyword evidence="4" id="KW-1185">Reference proteome</keyword>
<gene>
    <name evidence="3" type="ORF">SAMN02745123_02179</name>
</gene>